<sequence>VCATLGTTACCSFDNIYELGEVSKRQGVYLHVDAAYAGNALICQEFCYLNEGIE</sequence>
<dbReference type="PANTHER" id="PTHR11999">
    <property type="entry name" value="GROUP II PYRIDOXAL-5-PHOSPHATE DECARBOXYLASE"/>
    <property type="match status" value="1"/>
</dbReference>
<organism evidence="6 7">
    <name type="scientific">Biomphalaria pfeifferi</name>
    <name type="common">Bloodfluke planorb</name>
    <name type="synonym">Freshwater snail</name>
    <dbReference type="NCBI Taxonomy" id="112525"/>
    <lineage>
        <taxon>Eukaryota</taxon>
        <taxon>Metazoa</taxon>
        <taxon>Spiralia</taxon>
        <taxon>Lophotrochozoa</taxon>
        <taxon>Mollusca</taxon>
        <taxon>Gastropoda</taxon>
        <taxon>Heterobranchia</taxon>
        <taxon>Euthyneura</taxon>
        <taxon>Panpulmonata</taxon>
        <taxon>Hygrophila</taxon>
        <taxon>Lymnaeoidea</taxon>
        <taxon>Planorbidae</taxon>
        <taxon>Biomphalaria</taxon>
    </lineage>
</organism>
<keyword evidence="4 5" id="KW-0456">Lyase</keyword>
<protein>
    <submittedName>
        <fullName evidence="6">Tyrosine decarboxylase</fullName>
    </submittedName>
</protein>
<dbReference type="GO" id="GO:0030170">
    <property type="term" value="F:pyridoxal phosphate binding"/>
    <property type="evidence" value="ECO:0007669"/>
    <property type="project" value="InterPro"/>
</dbReference>
<dbReference type="Gene3D" id="3.40.640.10">
    <property type="entry name" value="Type I PLP-dependent aspartate aminotransferase-like (Major domain)"/>
    <property type="match status" value="1"/>
</dbReference>
<dbReference type="Pfam" id="PF00282">
    <property type="entry name" value="Pyridoxal_deC"/>
    <property type="match status" value="1"/>
</dbReference>
<comment type="caution">
    <text evidence="6">The sequence shown here is derived from an EMBL/GenBank/DDBJ whole genome shotgun (WGS) entry which is preliminary data.</text>
</comment>
<gene>
    <name evidence="6" type="ORF">Bpfe_006917</name>
</gene>
<keyword evidence="7" id="KW-1185">Reference proteome</keyword>
<evidence type="ECO:0000313" key="7">
    <source>
        <dbReference type="Proteomes" id="UP001233172"/>
    </source>
</evidence>
<keyword evidence="3 5" id="KW-0663">Pyridoxal phosphate</keyword>
<comment type="cofactor">
    <cofactor evidence="1 5">
        <name>pyridoxal 5'-phosphate</name>
        <dbReference type="ChEBI" id="CHEBI:597326"/>
    </cofactor>
</comment>
<dbReference type="AlphaFoldDB" id="A0AAD8BZU8"/>
<dbReference type="GO" id="GO:0016831">
    <property type="term" value="F:carboxy-lyase activity"/>
    <property type="evidence" value="ECO:0007669"/>
    <property type="project" value="UniProtKB-KW"/>
</dbReference>
<evidence type="ECO:0000256" key="5">
    <source>
        <dbReference type="RuleBase" id="RU000382"/>
    </source>
</evidence>
<proteinExistence type="inferred from homology"/>
<dbReference type="PANTHER" id="PTHR11999:SF70">
    <property type="entry name" value="MIP05841P"/>
    <property type="match status" value="1"/>
</dbReference>
<feature type="non-terminal residue" evidence="6">
    <location>
        <position position="1"/>
    </location>
</feature>
<reference evidence="6" key="2">
    <citation type="submission" date="2023-04" db="EMBL/GenBank/DDBJ databases">
        <authorList>
            <person name="Bu L."/>
            <person name="Lu L."/>
            <person name="Laidemitt M.R."/>
            <person name="Zhang S.M."/>
            <person name="Mutuku M."/>
            <person name="Mkoji G."/>
            <person name="Steinauer M."/>
            <person name="Loker E.S."/>
        </authorList>
    </citation>
    <scope>NUCLEOTIDE SEQUENCE</scope>
    <source>
        <strain evidence="6">KasaAsao</strain>
        <tissue evidence="6">Whole Snail</tissue>
    </source>
</reference>
<dbReference type="InterPro" id="IPR015421">
    <property type="entry name" value="PyrdxlP-dep_Trfase_major"/>
</dbReference>
<dbReference type="InterPro" id="IPR015424">
    <property type="entry name" value="PyrdxlP-dep_Trfase"/>
</dbReference>
<evidence type="ECO:0000256" key="1">
    <source>
        <dbReference type="ARBA" id="ARBA00001933"/>
    </source>
</evidence>
<evidence type="ECO:0000256" key="2">
    <source>
        <dbReference type="ARBA" id="ARBA00022793"/>
    </source>
</evidence>
<name>A0AAD8BZU8_BIOPF</name>
<dbReference type="SUPFAM" id="SSF53383">
    <property type="entry name" value="PLP-dependent transferases"/>
    <property type="match status" value="1"/>
</dbReference>
<dbReference type="EMBL" id="JASAOG010000020">
    <property type="protein sequence ID" value="KAK0063766.1"/>
    <property type="molecule type" value="Genomic_DNA"/>
</dbReference>
<dbReference type="GO" id="GO:0005737">
    <property type="term" value="C:cytoplasm"/>
    <property type="evidence" value="ECO:0007669"/>
    <property type="project" value="TreeGrafter"/>
</dbReference>
<reference evidence="6" key="1">
    <citation type="journal article" date="2023" name="PLoS Negl. Trop. Dis.">
        <title>A genome sequence for Biomphalaria pfeifferi, the major vector snail for the human-infecting parasite Schistosoma mansoni.</title>
        <authorList>
            <person name="Bu L."/>
            <person name="Lu L."/>
            <person name="Laidemitt M.R."/>
            <person name="Zhang S.M."/>
            <person name="Mutuku M."/>
            <person name="Mkoji G."/>
            <person name="Steinauer M."/>
            <person name="Loker E.S."/>
        </authorList>
    </citation>
    <scope>NUCLEOTIDE SEQUENCE</scope>
    <source>
        <strain evidence="6">KasaAsao</strain>
    </source>
</reference>
<feature type="non-terminal residue" evidence="6">
    <location>
        <position position="54"/>
    </location>
</feature>
<dbReference type="Proteomes" id="UP001233172">
    <property type="component" value="Unassembled WGS sequence"/>
</dbReference>
<dbReference type="InterPro" id="IPR010977">
    <property type="entry name" value="Aromatic_deC"/>
</dbReference>
<evidence type="ECO:0000256" key="3">
    <source>
        <dbReference type="ARBA" id="ARBA00022898"/>
    </source>
</evidence>
<comment type="similarity">
    <text evidence="5">Belongs to the group II decarboxylase family.</text>
</comment>
<evidence type="ECO:0000313" key="6">
    <source>
        <dbReference type="EMBL" id="KAK0063766.1"/>
    </source>
</evidence>
<keyword evidence="2" id="KW-0210">Decarboxylase</keyword>
<dbReference type="GO" id="GO:0019752">
    <property type="term" value="P:carboxylic acid metabolic process"/>
    <property type="evidence" value="ECO:0007669"/>
    <property type="project" value="InterPro"/>
</dbReference>
<evidence type="ECO:0000256" key="4">
    <source>
        <dbReference type="ARBA" id="ARBA00023239"/>
    </source>
</evidence>
<accession>A0AAD8BZU8</accession>
<dbReference type="InterPro" id="IPR002129">
    <property type="entry name" value="PyrdxlP-dep_de-COase"/>
</dbReference>